<protein>
    <submittedName>
        <fullName evidence="1">Uncharacterized protein</fullName>
    </submittedName>
</protein>
<organism evidence="1 2">
    <name type="scientific">Crocosphaera chwakensis CCY0110</name>
    <dbReference type="NCBI Taxonomy" id="391612"/>
    <lineage>
        <taxon>Bacteria</taxon>
        <taxon>Bacillati</taxon>
        <taxon>Cyanobacteriota</taxon>
        <taxon>Cyanophyceae</taxon>
        <taxon>Oscillatoriophycideae</taxon>
        <taxon>Chroococcales</taxon>
        <taxon>Aphanothecaceae</taxon>
        <taxon>Crocosphaera</taxon>
        <taxon>Crocosphaera chwakensis</taxon>
    </lineage>
</organism>
<dbReference type="AlphaFoldDB" id="A3IGY1"/>
<dbReference type="EMBL" id="AAXW01000001">
    <property type="protein sequence ID" value="EAZ94223.1"/>
    <property type="molecule type" value="Genomic_DNA"/>
</dbReference>
<proteinExistence type="predicted"/>
<gene>
    <name evidence="1" type="ORF">CY0110_10122</name>
</gene>
<keyword evidence="2" id="KW-1185">Reference proteome</keyword>
<evidence type="ECO:0000313" key="1">
    <source>
        <dbReference type="EMBL" id="EAZ94223.1"/>
    </source>
</evidence>
<accession>A3IGY1</accession>
<comment type="caution">
    <text evidence="1">The sequence shown here is derived from an EMBL/GenBank/DDBJ whole genome shotgun (WGS) entry which is preliminary data.</text>
</comment>
<dbReference type="Proteomes" id="UP000003781">
    <property type="component" value="Unassembled WGS sequence"/>
</dbReference>
<reference evidence="1 2" key="1">
    <citation type="submission" date="2007-03" db="EMBL/GenBank/DDBJ databases">
        <authorList>
            <person name="Stal L."/>
            <person name="Ferriera S."/>
            <person name="Johnson J."/>
            <person name="Kravitz S."/>
            <person name="Beeson K."/>
            <person name="Sutton G."/>
            <person name="Rogers Y.-H."/>
            <person name="Friedman R."/>
            <person name="Frazier M."/>
            <person name="Venter J.C."/>
        </authorList>
    </citation>
    <scope>NUCLEOTIDE SEQUENCE [LARGE SCALE GENOMIC DNA]</scope>
    <source>
        <strain evidence="1 2">CCY0110</strain>
    </source>
</reference>
<sequence length="38" mass="4380">MIFVVISVQLSVINHQLSAKQKDFIFNQKLLPFAFCLV</sequence>
<name>A3IGY1_9CHRO</name>
<evidence type="ECO:0000313" key="2">
    <source>
        <dbReference type="Proteomes" id="UP000003781"/>
    </source>
</evidence>